<dbReference type="Gene3D" id="3.40.50.300">
    <property type="entry name" value="P-loop containing nucleotide triphosphate hydrolases"/>
    <property type="match status" value="1"/>
</dbReference>
<dbReference type="SUPFAM" id="SSF52540">
    <property type="entry name" value="P-loop containing nucleoside triphosphate hydrolases"/>
    <property type="match status" value="1"/>
</dbReference>
<evidence type="ECO:0000313" key="8">
    <source>
        <dbReference type="Proteomes" id="UP000019678"/>
    </source>
</evidence>
<keyword evidence="2" id="KW-0813">Transport</keyword>
<evidence type="ECO:0000256" key="2">
    <source>
        <dbReference type="ARBA" id="ARBA00022448"/>
    </source>
</evidence>
<dbReference type="CDD" id="cd03230">
    <property type="entry name" value="ABC_DR_subfamily_A"/>
    <property type="match status" value="1"/>
</dbReference>
<feature type="compositionally biased region" description="Basic and acidic residues" evidence="5">
    <location>
        <begin position="15"/>
        <end position="30"/>
    </location>
</feature>
<dbReference type="Pfam" id="PF00005">
    <property type="entry name" value="ABC_tran"/>
    <property type="match status" value="1"/>
</dbReference>
<dbReference type="PANTHER" id="PTHR43335:SF4">
    <property type="entry name" value="ABC TRANSPORTER, ATP-BINDING PROTEIN"/>
    <property type="match status" value="1"/>
</dbReference>
<keyword evidence="4" id="KW-0067">ATP-binding</keyword>
<proteinExistence type="inferred from homology"/>
<comment type="similarity">
    <text evidence="1">Belongs to the ABC transporter superfamily.</text>
</comment>
<dbReference type="GO" id="GO:0005524">
    <property type="term" value="F:ATP binding"/>
    <property type="evidence" value="ECO:0007669"/>
    <property type="project" value="UniProtKB-KW"/>
</dbReference>
<comment type="caution">
    <text evidence="7">The sequence shown here is derived from an EMBL/GenBank/DDBJ whole genome shotgun (WGS) entry which is preliminary data.</text>
</comment>
<dbReference type="GO" id="GO:0016887">
    <property type="term" value="F:ATP hydrolysis activity"/>
    <property type="evidence" value="ECO:0007669"/>
    <property type="project" value="InterPro"/>
</dbReference>
<evidence type="ECO:0000259" key="6">
    <source>
        <dbReference type="PROSITE" id="PS50893"/>
    </source>
</evidence>
<dbReference type="InterPro" id="IPR003439">
    <property type="entry name" value="ABC_transporter-like_ATP-bd"/>
</dbReference>
<evidence type="ECO:0000256" key="1">
    <source>
        <dbReference type="ARBA" id="ARBA00005417"/>
    </source>
</evidence>
<feature type="compositionally biased region" description="Low complexity" evidence="5">
    <location>
        <begin position="1"/>
        <end position="14"/>
    </location>
</feature>
<reference evidence="7 8" key="1">
    <citation type="submission" date="2013-05" db="EMBL/GenBank/DDBJ databases">
        <title>Genome assembly of Chondromyces apiculatus DSM 436.</title>
        <authorList>
            <person name="Sharma G."/>
            <person name="Khatri I."/>
            <person name="Kaur C."/>
            <person name="Mayilraj S."/>
            <person name="Subramanian S."/>
        </authorList>
    </citation>
    <scope>NUCLEOTIDE SEQUENCE [LARGE SCALE GENOMIC DNA]</scope>
    <source>
        <strain evidence="7 8">DSM 436</strain>
    </source>
</reference>
<dbReference type="eggNOG" id="COG1131">
    <property type="taxonomic scope" value="Bacteria"/>
</dbReference>
<name>A0A017SUV8_9BACT</name>
<dbReference type="EMBL" id="ASRX01000098">
    <property type="protein sequence ID" value="EYF00788.1"/>
    <property type="molecule type" value="Genomic_DNA"/>
</dbReference>
<sequence>MSEVDAVSEAAVEEQGAREEGATASGGDRKADPDALIDVRGLAKSFWLGLLKTKRVDAVRGVSFEVRRGEIFGFLGPNGAGKTTTIKMLTGLIAPTSGEAYLFGARVPSPEARRRIGFLPENPYVYPYLTPREFVTLCGRLSGMSGAKLDRRAMEVLEQVKVAYAADRQVRRLSKGMLQRTGLAAALVADPEMLILDEPMSGLDPVGRKEVRDLIFAERDQGRTIFFSTHILSDVEAMCDRVTILREGKVVVSGSLRQLLRGEVLRTDITLAHASDALKSALEEAGARVTRRADVTVVEVEGDARVRDTLEMALRSDAQVIEVTPRRETLEDLFLRDAL</sequence>
<evidence type="ECO:0000256" key="5">
    <source>
        <dbReference type="SAM" id="MobiDB-lite"/>
    </source>
</evidence>
<gene>
    <name evidence="7" type="ORF">CAP_9007</name>
</gene>
<dbReference type="STRING" id="1192034.CAP_9007"/>
<accession>A0A017SUV8</accession>
<evidence type="ECO:0000313" key="7">
    <source>
        <dbReference type="EMBL" id="EYF00788.1"/>
    </source>
</evidence>
<feature type="region of interest" description="Disordered" evidence="5">
    <location>
        <begin position="1"/>
        <end position="30"/>
    </location>
</feature>
<dbReference type="Proteomes" id="UP000019678">
    <property type="component" value="Unassembled WGS sequence"/>
</dbReference>
<evidence type="ECO:0000256" key="3">
    <source>
        <dbReference type="ARBA" id="ARBA00022741"/>
    </source>
</evidence>
<evidence type="ECO:0000256" key="4">
    <source>
        <dbReference type="ARBA" id="ARBA00022840"/>
    </source>
</evidence>
<keyword evidence="8" id="KW-1185">Reference proteome</keyword>
<organism evidence="7 8">
    <name type="scientific">Chondromyces apiculatus DSM 436</name>
    <dbReference type="NCBI Taxonomy" id="1192034"/>
    <lineage>
        <taxon>Bacteria</taxon>
        <taxon>Pseudomonadati</taxon>
        <taxon>Myxococcota</taxon>
        <taxon>Polyangia</taxon>
        <taxon>Polyangiales</taxon>
        <taxon>Polyangiaceae</taxon>
        <taxon>Chondromyces</taxon>
    </lineage>
</organism>
<dbReference type="PROSITE" id="PS50893">
    <property type="entry name" value="ABC_TRANSPORTER_2"/>
    <property type="match status" value="1"/>
</dbReference>
<dbReference type="SMART" id="SM00382">
    <property type="entry name" value="AAA"/>
    <property type="match status" value="1"/>
</dbReference>
<protein>
    <submittedName>
        <fullName evidence="7">ABC transporter, ATPase subunit</fullName>
    </submittedName>
</protein>
<dbReference type="InterPro" id="IPR003593">
    <property type="entry name" value="AAA+_ATPase"/>
</dbReference>
<keyword evidence="3" id="KW-0547">Nucleotide-binding</keyword>
<dbReference type="PANTHER" id="PTHR43335">
    <property type="entry name" value="ABC TRANSPORTER, ATP-BINDING PROTEIN"/>
    <property type="match status" value="1"/>
</dbReference>
<dbReference type="AlphaFoldDB" id="A0A017SUV8"/>
<feature type="domain" description="ABC transporter" evidence="6">
    <location>
        <begin position="37"/>
        <end position="272"/>
    </location>
</feature>
<dbReference type="InterPro" id="IPR027417">
    <property type="entry name" value="P-loop_NTPase"/>
</dbReference>